<name>A0A2S7USY0_9GAMM</name>
<dbReference type="AlphaFoldDB" id="A0A2S7USY0"/>
<sequence length="146" mass="16271">MNKFLTLLIVLTGLYCQSTFALDIEVKNGVVRAPIPGMANTVGYMELTNNSNDNIILTSAKSAVADRVEVHDHIMNDGVMKMVKLDSLTITANETKRFQTGGLHLMFIGLDHKEAMKKTIDVTFIFQDGSEQVVTFNVKSIHQHHH</sequence>
<evidence type="ECO:0008006" key="4">
    <source>
        <dbReference type="Google" id="ProtNLM"/>
    </source>
</evidence>
<evidence type="ECO:0000256" key="1">
    <source>
        <dbReference type="SAM" id="SignalP"/>
    </source>
</evidence>
<gene>
    <name evidence="2" type="ORF">BTO11_04835</name>
</gene>
<protein>
    <recommendedName>
        <fullName evidence="4">Copper chaperone PCu(A)C</fullName>
    </recommendedName>
</protein>
<dbReference type="InterPro" id="IPR007410">
    <property type="entry name" value="LpqE-like"/>
</dbReference>
<dbReference type="Proteomes" id="UP000239007">
    <property type="component" value="Unassembled WGS sequence"/>
</dbReference>
<dbReference type="OrthoDB" id="9796962at2"/>
<accession>A0A2S7USY0</accession>
<evidence type="ECO:0000313" key="3">
    <source>
        <dbReference type="Proteomes" id="UP000239007"/>
    </source>
</evidence>
<dbReference type="InterPro" id="IPR036182">
    <property type="entry name" value="PCuAC_sf"/>
</dbReference>
<feature type="chain" id="PRO_5015590579" description="Copper chaperone PCu(A)C" evidence="1">
    <location>
        <begin position="22"/>
        <end position="146"/>
    </location>
</feature>
<comment type="caution">
    <text evidence="2">The sequence shown here is derived from an EMBL/GenBank/DDBJ whole genome shotgun (WGS) entry which is preliminary data.</text>
</comment>
<reference evidence="2 3" key="1">
    <citation type="submission" date="2016-12" db="EMBL/GenBank/DDBJ databases">
        <title>Diversity of luminous bacteria.</title>
        <authorList>
            <person name="Yoshizawa S."/>
            <person name="Kogure K."/>
        </authorList>
    </citation>
    <scope>NUCLEOTIDE SEQUENCE [LARGE SCALE GENOMIC DNA]</scope>
    <source>
        <strain evidence="2 3">SA4-48</strain>
    </source>
</reference>
<dbReference type="EMBL" id="MSCH01000003">
    <property type="protein sequence ID" value="PQJ53047.1"/>
    <property type="molecule type" value="Genomic_DNA"/>
</dbReference>
<dbReference type="RefSeq" id="WP_105051519.1">
    <property type="nucleotide sequence ID" value="NZ_BMYG01000003.1"/>
</dbReference>
<organism evidence="2 3">
    <name type="scientific">Psychrosphaera saromensis</name>
    <dbReference type="NCBI Taxonomy" id="716813"/>
    <lineage>
        <taxon>Bacteria</taxon>
        <taxon>Pseudomonadati</taxon>
        <taxon>Pseudomonadota</taxon>
        <taxon>Gammaproteobacteria</taxon>
        <taxon>Alteromonadales</taxon>
        <taxon>Pseudoalteromonadaceae</taxon>
        <taxon>Psychrosphaera</taxon>
    </lineage>
</organism>
<dbReference type="InterPro" id="IPR058248">
    <property type="entry name" value="Lxx211020-like"/>
</dbReference>
<dbReference type="SUPFAM" id="SSF110087">
    <property type="entry name" value="DR1885-like metal-binding protein"/>
    <property type="match status" value="1"/>
</dbReference>
<dbReference type="PANTHER" id="PTHR36302:SF1">
    <property type="entry name" value="COPPER CHAPERONE PCU(A)C"/>
    <property type="match status" value="1"/>
</dbReference>
<proteinExistence type="predicted"/>
<dbReference type="Gene3D" id="2.60.40.1890">
    <property type="entry name" value="PCu(A)C copper chaperone"/>
    <property type="match status" value="1"/>
</dbReference>
<feature type="signal peptide" evidence="1">
    <location>
        <begin position="1"/>
        <end position="21"/>
    </location>
</feature>
<keyword evidence="1" id="KW-0732">Signal</keyword>
<dbReference type="Pfam" id="PF04314">
    <property type="entry name" value="PCuAC"/>
    <property type="match status" value="1"/>
</dbReference>
<evidence type="ECO:0000313" key="2">
    <source>
        <dbReference type="EMBL" id="PQJ53047.1"/>
    </source>
</evidence>
<keyword evidence="3" id="KW-1185">Reference proteome</keyword>
<dbReference type="PANTHER" id="PTHR36302">
    <property type="entry name" value="BLR7088 PROTEIN"/>
    <property type="match status" value="1"/>
</dbReference>